<proteinExistence type="evidence at transcript level"/>
<evidence type="ECO:0000313" key="2">
    <source>
        <dbReference type="EMBL" id="JAC30949.1"/>
    </source>
</evidence>
<protein>
    <submittedName>
        <fullName evidence="2">Putative secreted protein</fullName>
    </submittedName>
</protein>
<name>A0A023GAU8_AMBTT</name>
<dbReference type="AlphaFoldDB" id="A0A023GAU8"/>
<organism evidence="2">
    <name type="scientific">Amblyomma triste</name>
    <name type="common">Neotropical tick</name>
    <dbReference type="NCBI Taxonomy" id="251400"/>
    <lineage>
        <taxon>Eukaryota</taxon>
        <taxon>Metazoa</taxon>
        <taxon>Ecdysozoa</taxon>
        <taxon>Arthropoda</taxon>
        <taxon>Chelicerata</taxon>
        <taxon>Arachnida</taxon>
        <taxon>Acari</taxon>
        <taxon>Parasitiformes</taxon>
        <taxon>Ixodida</taxon>
        <taxon>Ixodoidea</taxon>
        <taxon>Ixodidae</taxon>
        <taxon>Amblyomminae</taxon>
        <taxon>Amblyomma</taxon>
    </lineage>
</organism>
<feature type="chain" id="PRO_5001520942" evidence="1">
    <location>
        <begin position="20"/>
        <end position="204"/>
    </location>
</feature>
<accession>A0A023GAU8</accession>
<reference evidence="2" key="1">
    <citation type="submission" date="2014-03" db="EMBL/GenBank/DDBJ databases">
        <title>The sialotranscriptome of Amblyomma triste, Amblyomma parvum and Amblyomma cajennense ticks, uncovered by 454-based RNA-seq.</title>
        <authorList>
            <person name="Garcia G.R."/>
            <person name="Gardinassi L.G."/>
            <person name="Ribeiro J.M."/>
            <person name="Anatriello E."/>
            <person name="Ferreira B.R."/>
            <person name="Moreira H.N."/>
            <person name="Mafra C."/>
            <person name="Olegario M.M."/>
            <person name="Szabo P.J."/>
            <person name="Miranda-Santos I.K."/>
            <person name="Maruyama S.R."/>
        </authorList>
    </citation>
    <scope>NUCLEOTIDE SEQUENCE</scope>
    <source>
        <strain evidence="2">Mato Grasso do Sul</strain>
        <tissue evidence="2">Salivary glands</tissue>
    </source>
</reference>
<keyword evidence="1" id="KW-0732">Signal</keyword>
<evidence type="ECO:0000256" key="1">
    <source>
        <dbReference type="SAM" id="SignalP"/>
    </source>
</evidence>
<feature type="signal peptide" evidence="1">
    <location>
        <begin position="1"/>
        <end position="19"/>
    </location>
</feature>
<dbReference type="EMBL" id="GBBM01004469">
    <property type="protein sequence ID" value="JAC30949.1"/>
    <property type="molecule type" value="mRNA"/>
</dbReference>
<sequence length="204" mass="22509">MALRKGLLIVTCMAVSVAGIQFNPDSSCDFTGIDVDDAIARMLAKLPGHQLRIGGFKGTFAGIEFLHLNMSGLNKLRRFGAAVPYCINGTRMIRVELVCDDDAALTVPWKFCTGTEGSIEMRPKLVRFTTLFSVNVPDITQDVKLAYEGPTIPVTTENLKLSVNGAGSFSLILSTYFSMAFPAVIREIWNENFFFIFVGRLKRL</sequence>